<evidence type="ECO:0008006" key="3">
    <source>
        <dbReference type="Google" id="ProtNLM"/>
    </source>
</evidence>
<organism evidence="1 2">
    <name type="scientific">Gemmatimonas aurantiaca</name>
    <dbReference type="NCBI Taxonomy" id="173480"/>
    <lineage>
        <taxon>Bacteria</taxon>
        <taxon>Pseudomonadati</taxon>
        <taxon>Gemmatimonadota</taxon>
        <taxon>Gemmatimonadia</taxon>
        <taxon>Gemmatimonadales</taxon>
        <taxon>Gemmatimonadaceae</taxon>
        <taxon>Gemmatimonas</taxon>
    </lineage>
</organism>
<sequence>MVHHGGGPPACGHHARPHGTIRRAGSCPWPYHVTHPFPLMPMRSPRTPFVSMSSIRLVLTATAMLTGALLAACGSDPVSVGALGVGSGTTLTHVAIGNVSDRYTSELWVRGNTAYTSSWGIRSVARGNAVKIWDVSTDQPRLVDSVIVENASTTGDVQVSDDGSIMLVAIESNPNGGVAIYSMADARKPQLLVRTTGGEMQYGVHTAELARVNGVLYAFCVVDPSSNVASRLVVLDLSNPATPRTVFSQAMGRPNLHDVFVRDGLLFTAEWNDGMGIWDIGGAGNGSVAQPRRISRITTLGGQVHNMWWIHDPVTGNKQYVLVGQEGPGSIGSTSSGDIHVVDISNIQLPVEVAFYTMPGAGTHNFSVDEANGFAYAAYYNGGVQVLDVRGDLGNCAPGQRGADGRCDLQKMGRWKARYAGGLSAPVYVWGVHWTPTGVFASDMLHGLFRASPAKR</sequence>
<gene>
    <name evidence="1" type="ORF">DGD08_01610</name>
</gene>
<accession>A0A3D4V442</accession>
<proteinExistence type="predicted"/>
<comment type="caution">
    <text evidence="1">The sequence shown here is derived from an EMBL/GenBank/DDBJ whole genome shotgun (WGS) entry which is preliminary data.</text>
</comment>
<reference evidence="1 2" key="1">
    <citation type="journal article" date="2018" name="Nat. Biotechnol.">
        <title>A standardized bacterial taxonomy based on genome phylogeny substantially revises the tree of life.</title>
        <authorList>
            <person name="Parks D.H."/>
            <person name="Chuvochina M."/>
            <person name="Waite D.W."/>
            <person name="Rinke C."/>
            <person name="Skarshewski A."/>
            <person name="Chaumeil P.A."/>
            <person name="Hugenholtz P."/>
        </authorList>
    </citation>
    <scope>NUCLEOTIDE SEQUENCE [LARGE SCALE GENOMIC DNA]</scope>
    <source>
        <strain evidence="1">UBA8844</strain>
    </source>
</reference>
<name>A0A3D4V442_9BACT</name>
<dbReference type="InterPro" id="IPR013211">
    <property type="entry name" value="LVIVD"/>
</dbReference>
<dbReference type="SUPFAM" id="SSF51004">
    <property type="entry name" value="C-terminal (heme d1) domain of cytochrome cd1-nitrite reductase"/>
    <property type="match status" value="1"/>
</dbReference>
<dbReference type="Pfam" id="PF08309">
    <property type="entry name" value="LVIVD"/>
    <property type="match status" value="1"/>
</dbReference>
<dbReference type="EMBL" id="DPIY01000001">
    <property type="protein sequence ID" value="HCT55889.1"/>
    <property type="molecule type" value="Genomic_DNA"/>
</dbReference>
<dbReference type="Proteomes" id="UP000264071">
    <property type="component" value="Unassembled WGS sequence"/>
</dbReference>
<dbReference type="AlphaFoldDB" id="A0A3D4V442"/>
<dbReference type="InterPro" id="IPR011048">
    <property type="entry name" value="Haem_d1_sf"/>
</dbReference>
<evidence type="ECO:0000313" key="1">
    <source>
        <dbReference type="EMBL" id="HCT55889.1"/>
    </source>
</evidence>
<protein>
    <recommendedName>
        <fullName evidence="3">Choice-of-anchor B family protein</fullName>
    </recommendedName>
</protein>
<evidence type="ECO:0000313" key="2">
    <source>
        <dbReference type="Proteomes" id="UP000264071"/>
    </source>
</evidence>